<reference evidence="3 4" key="1">
    <citation type="submission" date="2015-03" db="EMBL/GenBank/DDBJ databases">
        <title>Luteipulveratus halotolerans sp. nov., a novel actinobacterium (Dermacoccaceae) from Sarawak, Malaysia.</title>
        <authorList>
            <person name="Juboi H."/>
            <person name="Basik A."/>
            <person name="Shamsul S.S."/>
            <person name="Arnold P."/>
            <person name="Schmitt E.K."/>
            <person name="Sanglier J.-J."/>
            <person name="Yeo T."/>
        </authorList>
    </citation>
    <scope>NUCLEOTIDE SEQUENCE [LARGE SCALE GENOMIC DNA]</scope>
    <source>
        <strain evidence="3 4">MN07-A0370</strain>
    </source>
</reference>
<protein>
    <recommendedName>
        <fullName evidence="2">Alpha glucuronidase N-terminal domain-containing protein</fullName>
    </recommendedName>
</protein>
<dbReference type="KEGG" id="lmoi:VV02_18075"/>
<dbReference type="PANTHER" id="PTHR47406:SF2">
    <property type="entry name" value="ALPHA GLUCURONIDASE N-TERMINAL DOMAIN-CONTAINING PROTEIN"/>
    <property type="match status" value="1"/>
</dbReference>
<evidence type="ECO:0000256" key="1">
    <source>
        <dbReference type="ARBA" id="ARBA00022801"/>
    </source>
</evidence>
<sequence>MMTSTDSFSSNNASGVTRRRFLSGATGLAVTAAGATLEPQTAAAAVSPARRPIRLARKGRTAYRIYHGAAEGLVVRQAAEELASYLHGITSATFDIVSADEPPADTSTLLVVGRANPLTTATRIDFTGLGEDGFALRTTGSTVFIAGAHPRGTLYGAYWVLDRLLGVRWFAADATTIPHAVTLDVASDKLNGDHVPRFRYRQILAGSGSDPAYRQHNLLNGARGWDDGQIDAPPAPASINTWSPYWPADPFGGNFHVMVPDQSLWAGGQLQCMAPKTRSMAADSLIKTLKERMARGEDPSFGFEQQDAGWTPDAASRAFADQHGGALSAPVLDLVNDVVSRVRKQVPQARLSTQAYLFSFPPPTGIAPADGVVMTIAPIEANFAESHFTGSNQKSGGHIRDWCGIAKDVVLWDYVTNFSCYIQPFPDWWTVADSIRGLARYPAAQGYLGQSAWDARGSEFVNLRVWVLSRLLWEPHLDVDPLIREFLKGYYGPASSLIYLYMRLMRESVNRSKSGLTLYDSVKAEFLNFDTMRHADVLMARASDTVRRHPDFAKRVQALRLGVDYVVLMRSNEYLRIAAERGIDWDPDRDNRLERFKAEISAAGLTRYREGRGTPEELLTLVTNMSAPADPSIINDDSSQITYTGAWQVSAGRSLGDHNDDVHYTLTTGDSATITFTGTGIDYYAPKHDDTSSAQVTLDGVDKGEYAARSSDGTYQPRTVIYGVRNLPAGQHTLAVANVGNAAFFTVDGFKIIT</sequence>
<dbReference type="GO" id="GO:0045493">
    <property type="term" value="P:xylan catabolic process"/>
    <property type="evidence" value="ECO:0007669"/>
    <property type="project" value="InterPro"/>
</dbReference>
<dbReference type="InterPro" id="IPR032287">
    <property type="entry name" value="DUF4838"/>
</dbReference>
<dbReference type="Pfam" id="PF03648">
    <property type="entry name" value="Glyco_hydro_67N"/>
    <property type="match status" value="1"/>
</dbReference>
<name>A0A0K1JKS5_9MICO</name>
<dbReference type="STRING" id="571913.VV02_18075"/>
<dbReference type="PANTHER" id="PTHR47406">
    <property type="entry name" value="COAGULATION FACTOR 5/8 TYPE, C-TERMINAL"/>
    <property type="match status" value="1"/>
</dbReference>
<dbReference type="Gene3D" id="2.60.120.260">
    <property type="entry name" value="Galactose-binding domain-like"/>
    <property type="match status" value="1"/>
</dbReference>
<dbReference type="OrthoDB" id="5136785at2"/>
<dbReference type="Proteomes" id="UP000066480">
    <property type="component" value="Chromosome"/>
</dbReference>
<dbReference type="GO" id="GO:0046559">
    <property type="term" value="F:alpha-glucuronidase activity"/>
    <property type="evidence" value="ECO:0007669"/>
    <property type="project" value="InterPro"/>
</dbReference>
<dbReference type="InterPro" id="IPR006311">
    <property type="entry name" value="TAT_signal"/>
</dbReference>
<keyword evidence="4" id="KW-1185">Reference proteome</keyword>
<dbReference type="Pfam" id="PF16126">
    <property type="entry name" value="DUF4838"/>
    <property type="match status" value="1"/>
</dbReference>
<keyword evidence="1" id="KW-0378">Hydrolase</keyword>
<dbReference type="PROSITE" id="PS51318">
    <property type="entry name" value="TAT"/>
    <property type="match status" value="1"/>
</dbReference>
<proteinExistence type="predicted"/>
<dbReference type="CDD" id="cd02795">
    <property type="entry name" value="CBM6-CBM35-CBM36_like"/>
    <property type="match status" value="1"/>
</dbReference>
<gene>
    <name evidence="3" type="ORF">VV02_18075</name>
</gene>
<dbReference type="EMBL" id="CP011112">
    <property type="protein sequence ID" value="AKU17312.1"/>
    <property type="molecule type" value="Genomic_DNA"/>
</dbReference>
<dbReference type="AlphaFoldDB" id="A0A0K1JKS5"/>
<feature type="domain" description="Alpha glucuronidase N-terminal" evidence="2">
    <location>
        <begin position="75"/>
        <end position="158"/>
    </location>
</feature>
<evidence type="ECO:0000313" key="3">
    <source>
        <dbReference type="EMBL" id="AKU17312.1"/>
    </source>
</evidence>
<dbReference type="InterPro" id="IPR029018">
    <property type="entry name" value="Hex-like_dom2"/>
</dbReference>
<dbReference type="InterPro" id="IPR005154">
    <property type="entry name" value="Glyco_hydro_67_aGlcAse_N"/>
</dbReference>
<organism evidence="3 4">
    <name type="scientific">Luteipulveratus mongoliensis</name>
    <dbReference type="NCBI Taxonomy" id="571913"/>
    <lineage>
        <taxon>Bacteria</taxon>
        <taxon>Bacillati</taxon>
        <taxon>Actinomycetota</taxon>
        <taxon>Actinomycetes</taxon>
        <taxon>Micrococcales</taxon>
        <taxon>Dermacoccaceae</taxon>
        <taxon>Luteipulveratus</taxon>
    </lineage>
</organism>
<evidence type="ECO:0000259" key="2">
    <source>
        <dbReference type="Pfam" id="PF03648"/>
    </source>
</evidence>
<evidence type="ECO:0000313" key="4">
    <source>
        <dbReference type="Proteomes" id="UP000066480"/>
    </source>
</evidence>
<dbReference type="SUPFAM" id="SSF55545">
    <property type="entry name" value="beta-N-acetylhexosaminidase-like domain"/>
    <property type="match status" value="1"/>
</dbReference>
<dbReference type="Gene3D" id="3.30.379.10">
    <property type="entry name" value="Chitobiase/beta-hexosaminidase domain 2-like"/>
    <property type="match status" value="1"/>
</dbReference>
<accession>A0A0K1JKS5</accession>